<dbReference type="GO" id="GO:0016020">
    <property type="term" value="C:membrane"/>
    <property type="evidence" value="ECO:0007669"/>
    <property type="project" value="InterPro"/>
</dbReference>
<dbReference type="SUPFAM" id="SSF50156">
    <property type="entry name" value="PDZ domain-like"/>
    <property type="match status" value="1"/>
</dbReference>
<keyword evidence="2 5" id="KW-0812">Transmembrane</keyword>
<accession>E1RHW3</accession>
<dbReference type="Pfam" id="PF02163">
    <property type="entry name" value="Peptidase_M50"/>
    <property type="match status" value="1"/>
</dbReference>
<dbReference type="eggNOG" id="arCOG04064">
    <property type="taxonomic scope" value="Archaea"/>
</dbReference>
<evidence type="ECO:0000313" key="8">
    <source>
        <dbReference type="Proteomes" id="UP000006565"/>
    </source>
</evidence>
<dbReference type="InterPro" id="IPR001193">
    <property type="entry name" value="MBTPS2"/>
</dbReference>
<dbReference type="PRINTS" id="PR01000">
    <property type="entry name" value="SREBPS2PTASE"/>
</dbReference>
<feature type="transmembrane region" description="Helical" evidence="5">
    <location>
        <begin position="6"/>
        <end position="27"/>
    </location>
</feature>
<dbReference type="GeneID" id="9744223"/>
<dbReference type="GO" id="GO:0005737">
    <property type="term" value="C:cytoplasm"/>
    <property type="evidence" value="ECO:0007669"/>
    <property type="project" value="TreeGrafter"/>
</dbReference>
<protein>
    <submittedName>
        <fullName evidence="7">Peptidase M50</fullName>
    </submittedName>
</protein>
<dbReference type="Proteomes" id="UP000006565">
    <property type="component" value="Chromosome"/>
</dbReference>
<feature type="transmembrane region" description="Helical" evidence="5">
    <location>
        <begin position="118"/>
        <end position="135"/>
    </location>
</feature>
<keyword evidence="8" id="KW-1185">Reference proteome</keyword>
<dbReference type="KEGG" id="mpi:Mpet_1748"/>
<dbReference type="Gene3D" id="2.30.42.10">
    <property type="match status" value="1"/>
</dbReference>
<organism evidence="7 8">
    <name type="scientific">Methanolacinia petrolearia (strain DSM 11571 / OCM 486 / SEBR 4847)</name>
    <name type="common">Methanoplanus petrolearius</name>
    <dbReference type="NCBI Taxonomy" id="679926"/>
    <lineage>
        <taxon>Archaea</taxon>
        <taxon>Methanobacteriati</taxon>
        <taxon>Methanobacteriota</taxon>
        <taxon>Stenosarchaea group</taxon>
        <taxon>Methanomicrobia</taxon>
        <taxon>Methanomicrobiales</taxon>
        <taxon>Methanomicrobiaceae</taxon>
        <taxon>Methanolacinia</taxon>
    </lineage>
</organism>
<keyword evidence="3 5" id="KW-1133">Transmembrane helix</keyword>
<evidence type="ECO:0000259" key="6">
    <source>
        <dbReference type="Pfam" id="PF02163"/>
    </source>
</evidence>
<dbReference type="AlphaFoldDB" id="E1RHW3"/>
<gene>
    <name evidence="7" type="ordered locus">Mpet_1748</name>
</gene>
<proteinExistence type="predicted"/>
<evidence type="ECO:0000256" key="3">
    <source>
        <dbReference type="ARBA" id="ARBA00022989"/>
    </source>
</evidence>
<dbReference type="GO" id="GO:0031293">
    <property type="term" value="P:membrane protein intracellular domain proteolysis"/>
    <property type="evidence" value="ECO:0007669"/>
    <property type="project" value="TreeGrafter"/>
</dbReference>
<dbReference type="RefSeq" id="WP_013329678.1">
    <property type="nucleotide sequence ID" value="NC_014507.1"/>
</dbReference>
<evidence type="ECO:0000256" key="5">
    <source>
        <dbReference type="SAM" id="Phobius"/>
    </source>
</evidence>
<reference evidence="7 8" key="1">
    <citation type="journal article" date="2010" name="Stand. Genomic Sci.">
        <title>Complete genome sequence of Methanoplanus petrolearius type strain (SEBR 4847).</title>
        <authorList>
            <person name="Brambilla E."/>
            <person name="Djao O.D."/>
            <person name="Daligault H."/>
            <person name="Lapidus A."/>
            <person name="Lucas S."/>
            <person name="Hammon N."/>
            <person name="Nolan M."/>
            <person name="Tice H."/>
            <person name="Cheng J.F."/>
            <person name="Han C."/>
            <person name="Tapia R."/>
            <person name="Goodwin L."/>
            <person name="Pitluck S."/>
            <person name="Liolios K."/>
            <person name="Ivanova N."/>
            <person name="Mavromatis K."/>
            <person name="Mikhailova N."/>
            <person name="Pati A."/>
            <person name="Chen A."/>
            <person name="Palaniappan K."/>
            <person name="Land M."/>
            <person name="Hauser L."/>
            <person name="Chang Y.J."/>
            <person name="Jeffries C.D."/>
            <person name="Rohde M."/>
            <person name="Spring S."/>
            <person name="Sikorski J."/>
            <person name="Goker M."/>
            <person name="Woyke T."/>
            <person name="Bristow J."/>
            <person name="Eisen J.A."/>
            <person name="Markowitz V."/>
            <person name="Hugenholtz P."/>
            <person name="Kyrpides N.C."/>
            <person name="Klenk H.P."/>
        </authorList>
    </citation>
    <scope>NUCLEOTIDE SEQUENCE [LARGE SCALE GENOMIC DNA]</scope>
    <source>
        <strain evidence="8">DSM 11571 / OCM 486 / SEBR 4847</strain>
    </source>
</reference>
<evidence type="ECO:0000256" key="2">
    <source>
        <dbReference type="ARBA" id="ARBA00022692"/>
    </source>
</evidence>
<feature type="transmembrane region" description="Helical" evidence="5">
    <location>
        <begin position="410"/>
        <end position="437"/>
    </location>
</feature>
<dbReference type="EMBL" id="CP002117">
    <property type="protein sequence ID" value="ADN36501.1"/>
    <property type="molecule type" value="Genomic_DNA"/>
</dbReference>
<evidence type="ECO:0000256" key="4">
    <source>
        <dbReference type="ARBA" id="ARBA00023136"/>
    </source>
</evidence>
<dbReference type="PANTHER" id="PTHR13325">
    <property type="entry name" value="PROTEASE M50 MEMBRANE-BOUND TRANSCRIPTION FACTOR SITE 2 PROTEASE"/>
    <property type="match status" value="1"/>
</dbReference>
<sequence length="445" mass="49114">MSDLITLNWIFIILFIVALYLAVISYIKSNNLWEKHITFFGPFLALKTDNVRFLDWFRNYTGFFRIYGTIGAIVVAVVSVFFSVLMIFSFLFYLKETPPNTEIFHATNLLAIPGVNDFIPLTFAVIFGLVFAMAIHELGHGILARVEDMRVKSTGLLFFVIPIGAFVEPDEEDVEKSRGMPKIRMFGAGITNNLVVSLICLVLLAGLVGMLTPSDSAYIYGVHTGYPAYNASVPPDSLILAIDGETVSSYMDVSRILNGTSPGDTISLSILNSGEESLYNITLSEWPEGSGAKDSGFMGISYYNNQVISDTFSAYTLSPLGPMFLSYIPINVFMGDDTSGLGFLLIDRPYQVAWNEPFPGYFQVLQVVFWLFWWNFVLGTFNALPLVPLDGGYILREAADRFAERIGRPSLGKVISGAVIFIVLFALIGTIFIGVLADAGISFSV</sequence>
<keyword evidence="4 5" id="KW-0472">Membrane</keyword>
<feature type="transmembrane region" description="Helical" evidence="5">
    <location>
        <begin position="367"/>
        <end position="389"/>
    </location>
</feature>
<dbReference type="GO" id="GO:0012505">
    <property type="term" value="C:endomembrane system"/>
    <property type="evidence" value="ECO:0007669"/>
    <property type="project" value="UniProtKB-SubCell"/>
</dbReference>
<dbReference type="HOGENOM" id="CLU_042134_1_0_2"/>
<comment type="subcellular location">
    <subcellularLocation>
        <location evidence="1">Endomembrane system</location>
        <topology evidence="1">Multi-pass membrane protein</topology>
    </subcellularLocation>
</comment>
<name>E1RHW3_METP4</name>
<dbReference type="InterPro" id="IPR008915">
    <property type="entry name" value="Peptidase_M50"/>
</dbReference>
<evidence type="ECO:0000256" key="1">
    <source>
        <dbReference type="ARBA" id="ARBA00004127"/>
    </source>
</evidence>
<dbReference type="PANTHER" id="PTHR13325:SF3">
    <property type="entry name" value="MEMBRANE-BOUND TRANSCRIPTION FACTOR SITE-2 PROTEASE"/>
    <property type="match status" value="1"/>
</dbReference>
<dbReference type="STRING" id="679926.Mpet_1748"/>
<feature type="domain" description="Peptidase M50" evidence="6">
    <location>
        <begin position="125"/>
        <end position="424"/>
    </location>
</feature>
<feature type="transmembrane region" description="Helical" evidence="5">
    <location>
        <begin position="186"/>
        <end position="211"/>
    </location>
</feature>
<evidence type="ECO:0000313" key="7">
    <source>
        <dbReference type="EMBL" id="ADN36501.1"/>
    </source>
</evidence>
<dbReference type="OrthoDB" id="15212at2157"/>
<feature type="transmembrane region" description="Helical" evidence="5">
    <location>
        <begin position="66"/>
        <end position="94"/>
    </location>
</feature>
<dbReference type="GO" id="GO:0004222">
    <property type="term" value="F:metalloendopeptidase activity"/>
    <property type="evidence" value="ECO:0007669"/>
    <property type="project" value="InterPro"/>
</dbReference>
<dbReference type="InterPro" id="IPR036034">
    <property type="entry name" value="PDZ_sf"/>
</dbReference>